<protein>
    <submittedName>
        <fullName evidence="1">Uncharacterized protein</fullName>
    </submittedName>
</protein>
<gene>
    <name evidence="1" type="ORF">MNBD_BACTEROID04-1327</name>
</gene>
<accession>A0A3B0UZT4</accession>
<evidence type="ECO:0000313" key="1">
    <source>
        <dbReference type="EMBL" id="VAW25434.1"/>
    </source>
</evidence>
<dbReference type="EMBL" id="UOER01000403">
    <property type="protein sequence ID" value="VAW25434.1"/>
    <property type="molecule type" value="Genomic_DNA"/>
</dbReference>
<feature type="non-terminal residue" evidence="1">
    <location>
        <position position="1"/>
    </location>
</feature>
<dbReference type="AlphaFoldDB" id="A0A3B0UZT4"/>
<name>A0A3B0UZT4_9ZZZZ</name>
<proteinExistence type="predicted"/>
<sequence>PKTITDIFGASNDSLFFKLKTKLPEDYGILNL</sequence>
<reference evidence="1" key="1">
    <citation type="submission" date="2018-06" db="EMBL/GenBank/DDBJ databases">
        <authorList>
            <person name="Zhirakovskaya E."/>
        </authorList>
    </citation>
    <scope>NUCLEOTIDE SEQUENCE</scope>
</reference>
<organism evidence="1">
    <name type="scientific">hydrothermal vent metagenome</name>
    <dbReference type="NCBI Taxonomy" id="652676"/>
    <lineage>
        <taxon>unclassified sequences</taxon>
        <taxon>metagenomes</taxon>
        <taxon>ecological metagenomes</taxon>
    </lineage>
</organism>